<name>A0A495DTC1_9FLAO</name>
<dbReference type="Gene3D" id="3.40.190.10">
    <property type="entry name" value="Periplasmic binding protein-like II"/>
    <property type="match status" value="2"/>
</dbReference>
<dbReference type="AlphaFoldDB" id="A0A495DTC1"/>
<keyword evidence="4" id="KW-0500">Molybdenum</keyword>
<dbReference type="NCBIfam" id="TIGR01256">
    <property type="entry name" value="modA"/>
    <property type="match status" value="1"/>
</dbReference>
<dbReference type="GO" id="GO:0030973">
    <property type="term" value="F:molybdate ion binding"/>
    <property type="evidence" value="ECO:0007669"/>
    <property type="project" value="InterPro"/>
</dbReference>
<proteinExistence type="inferred from homology"/>
<dbReference type="Proteomes" id="UP000269412">
    <property type="component" value="Unassembled WGS sequence"/>
</dbReference>
<evidence type="ECO:0000256" key="2">
    <source>
        <dbReference type="ARBA" id="ARBA00022723"/>
    </source>
</evidence>
<protein>
    <submittedName>
        <fullName evidence="6">Molybdate transport system substrate-binding protein</fullName>
    </submittedName>
</protein>
<dbReference type="PROSITE" id="PS51257">
    <property type="entry name" value="PROKAR_LIPOPROTEIN"/>
    <property type="match status" value="1"/>
</dbReference>
<dbReference type="PANTHER" id="PTHR30632">
    <property type="entry name" value="MOLYBDATE-BINDING PERIPLASMIC PROTEIN"/>
    <property type="match status" value="1"/>
</dbReference>
<dbReference type="InterPro" id="IPR005950">
    <property type="entry name" value="ModA"/>
</dbReference>
<dbReference type="OrthoDB" id="9785015at2"/>
<evidence type="ECO:0000256" key="5">
    <source>
        <dbReference type="SAM" id="SignalP"/>
    </source>
</evidence>
<feature type="signal peptide" evidence="5">
    <location>
        <begin position="1"/>
        <end position="27"/>
    </location>
</feature>
<comment type="similarity">
    <text evidence="1">Belongs to the bacterial solute-binding protein ModA family.</text>
</comment>
<evidence type="ECO:0000313" key="6">
    <source>
        <dbReference type="EMBL" id="RKR07874.1"/>
    </source>
</evidence>
<dbReference type="CDD" id="cd13539">
    <property type="entry name" value="PBP2_AvModA"/>
    <property type="match status" value="1"/>
</dbReference>
<evidence type="ECO:0000256" key="1">
    <source>
        <dbReference type="ARBA" id="ARBA00009175"/>
    </source>
</evidence>
<keyword evidence="7" id="KW-1185">Reference proteome</keyword>
<dbReference type="SUPFAM" id="SSF53850">
    <property type="entry name" value="Periplasmic binding protein-like II"/>
    <property type="match status" value="1"/>
</dbReference>
<dbReference type="PANTHER" id="PTHR30632:SF14">
    <property type="entry name" value="TUNGSTATE_MOLYBDATE_CHROMATE-BINDING PROTEIN MODA"/>
    <property type="match status" value="1"/>
</dbReference>
<dbReference type="GO" id="GO:0015689">
    <property type="term" value="P:molybdate ion transport"/>
    <property type="evidence" value="ECO:0007669"/>
    <property type="project" value="InterPro"/>
</dbReference>
<sequence length="258" mass="28056">MLSIKNICILFKSGLLFILISSCNSNTSSNGIIIATAANMQPAITEISSSFSKKTGINCKIVVSSSGKLTAQIKEGAPYNVFVSANMKYPREIYSQKLGLTSPKIYGYGKLVLWSAIDSITPSTSLLTNSKIKHIAIANPKTAPYGTAAIEVLEHYNLYDSIASKLVYGESISQTNQFILSKSASIGFTAMSVVLDEKIKKIGKWVALDSTAYSPIAQGVIIINQNIVKNKNATAFYEYLFSKEGQEIVKKYGYSINE</sequence>
<keyword evidence="2 4" id="KW-0479">Metal-binding</keyword>
<dbReference type="PIRSF" id="PIRSF004846">
    <property type="entry name" value="ModA"/>
    <property type="match status" value="1"/>
</dbReference>
<evidence type="ECO:0000256" key="3">
    <source>
        <dbReference type="ARBA" id="ARBA00022729"/>
    </source>
</evidence>
<feature type="binding site" evidence="4">
    <location>
        <position position="172"/>
    </location>
    <ligand>
        <name>molybdate</name>
        <dbReference type="ChEBI" id="CHEBI:36264"/>
    </ligand>
</feature>
<dbReference type="Pfam" id="PF13531">
    <property type="entry name" value="SBP_bac_11"/>
    <property type="match status" value="1"/>
</dbReference>
<evidence type="ECO:0000256" key="4">
    <source>
        <dbReference type="PIRSR" id="PIRSR004846-1"/>
    </source>
</evidence>
<gene>
    <name evidence="6" type="ORF">CLV91_2635</name>
</gene>
<dbReference type="EMBL" id="RBIQ01000010">
    <property type="protein sequence ID" value="RKR07874.1"/>
    <property type="molecule type" value="Genomic_DNA"/>
</dbReference>
<keyword evidence="3 5" id="KW-0732">Signal</keyword>
<organism evidence="6 7">
    <name type="scientific">Maribacter vaceletii</name>
    <dbReference type="NCBI Taxonomy" id="1206816"/>
    <lineage>
        <taxon>Bacteria</taxon>
        <taxon>Pseudomonadati</taxon>
        <taxon>Bacteroidota</taxon>
        <taxon>Flavobacteriia</taxon>
        <taxon>Flavobacteriales</taxon>
        <taxon>Flavobacteriaceae</taxon>
        <taxon>Maribacter</taxon>
    </lineage>
</organism>
<dbReference type="InterPro" id="IPR050682">
    <property type="entry name" value="ModA/WtpA"/>
</dbReference>
<dbReference type="GO" id="GO:0046872">
    <property type="term" value="F:metal ion binding"/>
    <property type="evidence" value="ECO:0007669"/>
    <property type="project" value="UniProtKB-KW"/>
</dbReference>
<dbReference type="RefSeq" id="WP_121068646.1">
    <property type="nucleotide sequence ID" value="NZ_RBIQ01000010.1"/>
</dbReference>
<accession>A0A495DTC1</accession>
<feature type="chain" id="PRO_5019824938" evidence="5">
    <location>
        <begin position="28"/>
        <end position="258"/>
    </location>
</feature>
<evidence type="ECO:0000313" key="7">
    <source>
        <dbReference type="Proteomes" id="UP000269412"/>
    </source>
</evidence>
<feature type="binding site" evidence="4">
    <location>
        <position position="66"/>
    </location>
    <ligand>
        <name>molybdate</name>
        <dbReference type="ChEBI" id="CHEBI:36264"/>
    </ligand>
</feature>
<comment type="caution">
    <text evidence="6">The sequence shown here is derived from an EMBL/GenBank/DDBJ whole genome shotgun (WGS) entry which is preliminary data.</text>
</comment>
<reference evidence="6 7" key="1">
    <citation type="submission" date="2018-10" db="EMBL/GenBank/DDBJ databases">
        <title>Genomic Encyclopedia of Archaeal and Bacterial Type Strains, Phase II (KMG-II): from individual species to whole genera.</title>
        <authorList>
            <person name="Goeker M."/>
        </authorList>
    </citation>
    <scope>NUCLEOTIDE SEQUENCE [LARGE SCALE GENOMIC DNA]</scope>
    <source>
        <strain evidence="6 7">DSM 25230</strain>
    </source>
</reference>
<dbReference type="InterPro" id="IPR044084">
    <property type="entry name" value="AvModA-like_subst-bd"/>
</dbReference>